<keyword evidence="3 10" id="KW-0328">Glycosyltransferase</keyword>
<name>A0ABN7RP79_OIKDI</name>
<keyword evidence="8 10" id="KW-0333">Golgi apparatus</keyword>
<keyword evidence="4" id="KW-0808">Transferase</keyword>
<evidence type="ECO:0000256" key="7">
    <source>
        <dbReference type="ARBA" id="ARBA00022989"/>
    </source>
</evidence>
<protein>
    <recommendedName>
        <fullName evidence="10">Hexosyltransferase</fullName>
        <ecNumber evidence="10">2.4.1.-</ecNumber>
    </recommendedName>
</protein>
<evidence type="ECO:0000313" key="12">
    <source>
        <dbReference type="Proteomes" id="UP001158576"/>
    </source>
</evidence>
<dbReference type="Pfam" id="PF01762">
    <property type="entry name" value="Galactosyl_T"/>
    <property type="match status" value="1"/>
</dbReference>
<evidence type="ECO:0000256" key="8">
    <source>
        <dbReference type="ARBA" id="ARBA00023034"/>
    </source>
</evidence>
<keyword evidence="12" id="KW-1185">Reference proteome</keyword>
<evidence type="ECO:0000256" key="2">
    <source>
        <dbReference type="ARBA" id="ARBA00008661"/>
    </source>
</evidence>
<accession>A0ABN7RP79</accession>
<organism evidence="11 12">
    <name type="scientific">Oikopleura dioica</name>
    <name type="common">Tunicate</name>
    <dbReference type="NCBI Taxonomy" id="34765"/>
    <lineage>
        <taxon>Eukaryota</taxon>
        <taxon>Metazoa</taxon>
        <taxon>Chordata</taxon>
        <taxon>Tunicata</taxon>
        <taxon>Appendicularia</taxon>
        <taxon>Copelata</taxon>
        <taxon>Oikopleuridae</taxon>
        <taxon>Oikopleura</taxon>
    </lineage>
</organism>
<evidence type="ECO:0000256" key="3">
    <source>
        <dbReference type="ARBA" id="ARBA00022676"/>
    </source>
</evidence>
<dbReference type="PANTHER" id="PTHR11214">
    <property type="entry name" value="BETA-1,3-N-ACETYLGLUCOSAMINYLTRANSFERASE"/>
    <property type="match status" value="1"/>
</dbReference>
<evidence type="ECO:0000256" key="6">
    <source>
        <dbReference type="ARBA" id="ARBA00022968"/>
    </source>
</evidence>
<proteinExistence type="inferred from homology"/>
<evidence type="ECO:0000256" key="5">
    <source>
        <dbReference type="ARBA" id="ARBA00022692"/>
    </source>
</evidence>
<dbReference type="EC" id="2.4.1.-" evidence="10"/>
<sequence length="298" mass="34754">MTKRMDSRFKPKVKIGSYKDEDIEVKVRKGYKWVDQLPNFWLKDRPWHVGFTGTSCPKTDFLVLIETAPKNLAYRIVLRQYFKELKEQGIKFEHRFIFGRANDDINVELRNNDDVVFGEFTDSYANLPLKTKVAYEYLQSCPSTPKFFLVHDDDTWINLPLMAKRMSEKDGDNRIFGRVRKGEPRGPWAIEKDLATNKTIWAPDYWPMWVAGPCTFMTGNTGILIAETADNTNWVESIPPEDVFFTGIVRLKAGLPNPYEVEDFNPEPTYCIHFKNDLTKLKKKTGYSSQKHIKYVRT</sequence>
<evidence type="ECO:0000256" key="9">
    <source>
        <dbReference type="ARBA" id="ARBA00023136"/>
    </source>
</evidence>
<dbReference type="PANTHER" id="PTHR11214:SF3">
    <property type="entry name" value="BETA-1,3-GALACTOSYLTRANSFERASE 6"/>
    <property type="match status" value="1"/>
</dbReference>
<dbReference type="EMBL" id="OU015568">
    <property type="protein sequence ID" value="CAG5078692.1"/>
    <property type="molecule type" value="Genomic_DNA"/>
</dbReference>
<dbReference type="Proteomes" id="UP001158576">
    <property type="component" value="Chromosome PAR"/>
</dbReference>
<comment type="subcellular location">
    <subcellularLocation>
        <location evidence="1 10">Golgi apparatus membrane</location>
        <topology evidence="1 10">Single-pass type II membrane protein</topology>
    </subcellularLocation>
</comment>
<dbReference type="InterPro" id="IPR002659">
    <property type="entry name" value="Glyco_trans_31"/>
</dbReference>
<keyword evidence="5" id="KW-0812">Transmembrane</keyword>
<gene>
    <name evidence="11" type="ORF">OKIOD_LOCUS617</name>
</gene>
<evidence type="ECO:0000256" key="4">
    <source>
        <dbReference type="ARBA" id="ARBA00022679"/>
    </source>
</evidence>
<reference evidence="11 12" key="1">
    <citation type="submission" date="2021-04" db="EMBL/GenBank/DDBJ databases">
        <authorList>
            <person name="Bliznina A."/>
        </authorList>
    </citation>
    <scope>NUCLEOTIDE SEQUENCE [LARGE SCALE GENOMIC DNA]</scope>
</reference>
<evidence type="ECO:0000256" key="10">
    <source>
        <dbReference type="RuleBase" id="RU363063"/>
    </source>
</evidence>
<evidence type="ECO:0000256" key="1">
    <source>
        <dbReference type="ARBA" id="ARBA00004323"/>
    </source>
</evidence>
<comment type="similarity">
    <text evidence="2 10">Belongs to the glycosyltransferase 31 family.</text>
</comment>
<keyword evidence="9" id="KW-0472">Membrane</keyword>
<dbReference type="Gene3D" id="3.90.550.50">
    <property type="match status" value="1"/>
</dbReference>
<keyword evidence="7" id="KW-1133">Transmembrane helix</keyword>
<evidence type="ECO:0000313" key="11">
    <source>
        <dbReference type="EMBL" id="CAG5078692.1"/>
    </source>
</evidence>
<keyword evidence="6" id="KW-0735">Signal-anchor</keyword>